<keyword evidence="3" id="KW-1185">Reference proteome</keyword>
<evidence type="ECO:0000313" key="2">
    <source>
        <dbReference type="EMBL" id="CCI41524.1"/>
    </source>
</evidence>
<accession>A0A024G5D9</accession>
<dbReference type="InParanoid" id="A0A024G5D9"/>
<proteinExistence type="predicted"/>
<comment type="caution">
    <text evidence="2">The sequence shown here is derived from an EMBL/GenBank/DDBJ whole genome shotgun (WGS) entry which is preliminary data.</text>
</comment>
<dbReference type="Proteomes" id="UP000053237">
    <property type="component" value="Unassembled WGS sequence"/>
</dbReference>
<name>A0A024G5D9_9STRA</name>
<keyword evidence="1" id="KW-0472">Membrane</keyword>
<sequence length="146" mass="17032">MAFPDFRPPNCILLLSHILNYDSFIQYEKLAMTIYVETKHLLSPFRSLLKAALYALFPRFIRLGKCTFAFRDFYFSMEFTVFDVFCFHLISHNTVSLNNSIVSHLQPSVRANVPDLVMIVLVLCMIDASSCLVYVLHLHVYQKKMR</sequence>
<dbReference type="AlphaFoldDB" id="A0A024G5D9"/>
<reference evidence="2 3" key="1">
    <citation type="submission" date="2012-05" db="EMBL/GenBank/DDBJ databases">
        <title>Recombination and specialization in a pathogen metapopulation.</title>
        <authorList>
            <person name="Gardiner A."/>
            <person name="Kemen E."/>
            <person name="Schultz-Larsen T."/>
            <person name="MacLean D."/>
            <person name="Van Oosterhout C."/>
            <person name="Jones J.D.G."/>
        </authorList>
    </citation>
    <scope>NUCLEOTIDE SEQUENCE [LARGE SCALE GENOMIC DNA]</scope>
    <source>
        <strain evidence="2 3">Ac Nc2</strain>
    </source>
</reference>
<gene>
    <name evidence="2" type="ORF">BN9_023080</name>
</gene>
<protein>
    <submittedName>
        <fullName evidence="2">Uncharacterized protein</fullName>
    </submittedName>
</protein>
<keyword evidence="1" id="KW-0812">Transmembrane</keyword>
<evidence type="ECO:0000313" key="3">
    <source>
        <dbReference type="Proteomes" id="UP000053237"/>
    </source>
</evidence>
<feature type="transmembrane region" description="Helical" evidence="1">
    <location>
        <begin position="116"/>
        <end position="136"/>
    </location>
</feature>
<keyword evidence="1" id="KW-1133">Transmembrane helix</keyword>
<organism evidence="2 3">
    <name type="scientific">Albugo candida</name>
    <dbReference type="NCBI Taxonomy" id="65357"/>
    <lineage>
        <taxon>Eukaryota</taxon>
        <taxon>Sar</taxon>
        <taxon>Stramenopiles</taxon>
        <taxon>Oomycota</taxon>
        <taxon>Peronosporomycetes</taxon>
        <taxon>Albuginales</taxon>
        <taxon>Albuginaceae</taxon>
        <taxon>Albugo</taxon>
    </lineage>
</organism>
<dbReference type="EMBL" id="CAIX01000020">
    <property type="protein sequence ID" value="CCI41524.1"/>
    <property type="molecule type" value="Genomic_DNA"/>
</dbReference>
<evidence type="ECO:0000256" key="1">
    <source>
        <dbReference type="SAM" id="Phobius"/>
    </source>
</evidence>